<protein>
    <submittedName>
        <fullName evidence="2">Ovule protein</fullName>
    </submittedName>
</protein>
<proteinExistence type="predicted"/>
<keyword evidence="1" id="KW-1185">Reference proteome</keyword>
<dbReference type="AlphaFoldDB" id="A0A0M3HKZ9"/>
<evidence type="ECO:0000313" key="2">
    <source>
        <dbReference type="WBParaSite" id="ALUE_0000219401-mRNA-1"/>
    </source>
</evidence>
<name>A0A0M3HKZ9_ASCLU</name>
<reference evidence="2" key="1">
    <citation type="submission" date="2017-02" db="UniProtKB">
        <authorList>
            <consortium name="WormBaseParasite"/>
        </authorList>
    </citation>
    <scope>IDENTIFICATION</scope>
</reference>
<dbReference type="Proteomes" id="UP000036681">
    <property type="component" value="Unplaced"/>
</dbReference>
<organism evidence="1 2">
    <name type="scientific">Ascaris lumbricoides</name>
    <name type="common">Giant roundworm</name>
    <dbReference type="NCBI Taxonomy" id="6252"/>
    <lineage>
        <taxon>Eukaryota</taxon>
        <taxon>Metazoa</taxon>
        <taxon>Ecdysozoa</taxon>
        <taxon>Nematoda</taxon>
        <taxon>Chromadorea</taxon>
        <taxon>Rhabditida</taxon>
        <taxon>Spirurina</taxon>
        <taxon>Ascaridomorpha</taxon>
        <taxon>Ascaridoidea</taxon>
        <taxon>Ascarididae</taxon>
        <taxon>Ascaris</taxon>
    </lineage>
</organism>
<sequence>MKQVRAPNISHNIQGVFPYYKTAVRKKWTSTANLILAQVELRAELMLCYSSSSTRADTVFE</sequence>
<dbReference type="WBParaSite" id="ALUE_0000219401-mRNA-1">
    <property type="protein sequence ID" value="ALUE_0000219401-mRNA-1"/>
    <property type="gene ID" value="ALUE_0000219401"/>
</dbReference>
<accession>A0A0M3HKZ9</accession>
<evidence type="ECO:0000313" key="1">
    <source>
        <dbReference type="Proteomes" id="UP000036681"/>
    </source>
</evidence>